<dbReference type="AlphaFoldDB" id="A0A9P1I9M4"/>
<evidence type="ECO:0000313" key="1">
    <source>
        <dbReference type="EMBL" id="CAI5440851.1"/>
    </source>
</evidence>
<proteinExistence type="predicted"/>
<name>A0A9P1I9M4_9PELO</name>
<sequence length="179" mass="21832">MLVFRKREKFIGDLEAIKLMEDEEKSRVWEKLRLKFEKRLRNYKKELRKSSKKTNYLLRSPREVRLSDEQDEKLQQSKFAVNLKKLISYQKVLTIYDALPEQFFELLQNYRRNPIVAKSLYLFDGTYETHIRRQMEMIRENPEGDFDAFDFDESMEQFTVVTDAWKNKQLMLSEYRTCT</sequence>
<gene>
    <name evidence="1" type="ORF">CAMP_LOCUS3488</name>
</gene>
<evidence type="ECO:0000313" key="2">
    <source>
        <dbReference type="Proteomes" id="UP001152747"/>
    </source>
</evidence>
<organism evidence="1 2">
    <name type="scientific">Caenorhabditis angaria</name>
    <dbReference type="NCBI Taxonomy" id="860376"/>
    <lineage>
        <taxon>Eukaryota</taxon>
        <taxon>Metazoa</taxon>
        <taxon>Ecdysozoa</taxon>
        <taxon>Nematoda</taxon>
        <taxon>Chromadorea</taxon>
        <taxon>Rhabditida</taxon>
        <taxon>Rhabditina</taxon>
        <taxon>Rhabditomorpha</taxon>
        <taxon>Rhabditoidea</taxon>
        <taxon>Rhabditidae</taxon>
        <taxon>Peloderinae</taxon>
        <taxon>Caenorhabditis</taxon>
    </lineage>
</organism>
<dbReference type="Proteomes" id="UP001152747">
    <property type="component" value="Unassembled WGS sequence"/>
</dbReference>
<reference evidence="1" key="1">
    <citation type="submission" date="2022-11" db="EMBL/GenBank/DDBJ databases">
        <authorList>
            <person name="Kikuchi T."/>
        </authorList>
    </citation>
    <scope>NUCLEOTIDE SEQUENCE</scope>
    <source>
        <strain evidence="1">PS1010</strain>
    </source>
</reference>
<comment type="caution">
    <text evidence="1">The sequence shown here is derived from an EMBL/GenBank/DDBJ whole genome shotgun (WGS) entry which is preliminary data.</text>
</comment>
<dbReference type="EMBL" id="CANHGI010000002">
    <property type="protein sequence ID" value="CAI5440851.1"/>
    <property type="molecule type" value="Genomic_DNA"/>
</dbReference>
<accession>A0A9P1I9M4</accession>
<protein>
    <submittedName>
        <fullName evidence="1">Uncharacterized protein</fullName>
    </submittedName>
</protein>
<keyword evidence="2" id="KW-1185">Reference proteome</keyword>